<dbReference type="InterPro" id="IPR000620">
    <property type="entry name" value="EamA_dom"/>
</dbReference>
<organism evidence="8 9">
    <name type="scientific">Nonlabens marinus S1-08</name>
    <dbReference type="NCBI Taxonomy" id="1454201"/>
    <lineage>
        <taxon>Bacteria</taxon>
        <taxon>Pseudomonadati</taxon>
        <taxon>Bacteroidota</taxon>
        <taxon>Flavobacteriia</taxon>
        <taxon>Flavobacteriales</taxon>
        <taxon>Flavobacteriaceae</taxon>
        <taxon>Nonlabens</taxon>
    </lineage>
</organism>
<feature type="transmembrane region" description="Helical" evidence="6">
    <location>
        <begin position="70"/>
        <end position="90"/>
    </location>
</feature>
<name>W8VUG7_9FLAO</name>
<feature type="transmembrane region" description="Helical" evidence="6">
    <location>
        <begin position="126"/>
        <end position="146"/>
    </location>
</feature>
<feature type="transmembrane region" description="Helical" evidence="6">
    <location>
        <begin position="248"/>
        <end position="267"/>
    </location>
</feature>
<dbReference type="Proteomes" id="UP000031760">
    <property type="component" value="Chromosome"/>
</dbReference>
<dbReference type="EMBL" id="AP014548">
    <property type="protein sequence ID" value="BAO54583.1"/>
    <property type="molecule type" value="Genomic_DNA"/>
</dbReference>
<accession>W8VUG7</accession>
<feature type="domain" description="EamA" evidence="7">
    <location>
        <begin position="155"/>
        <end position="289"/>
    </location>
</feature>
<reference evidence="8 9" key="1">
    <citation type="journal article" date="2014" name="Proc. Natl. Acad. Sci. U.S.A.">
        <title>Functional characterization of flavobacteria rhodopsins reveals a unique class of light-driven chloride pump in bacteria.</title>
        <authorList>
            <person name="Yoshizawa S."/>
            <person name="Kumagai Y."/>
            <person name="Kim H."/>
            <person name="Ogura Y."/>
            <person name="Hayashi T."/>
            <person name="Iwasaki W."/>
            <person name="DeLong E.F."/>
            <person name="Kogure K."/>
        </authorList>
    </citation>
    <scope>NUCLEOTIDE SEQUENCE [LARGE SCALE GENOMIC DNA]</scope>
    <source>
        <strain evidence="8 9">S1-08</strain>
    </source>
</reference>
<feature type="transmembrane region" description="Helical" evidence="6">
    <location>
        <begin position="214"/>
        <end position="236"/>
    </location>
</feature>
<feature type="domain" description="EamA" evidence="7">
    <location>
        <begin position="7"/>
        <end position="140"/>
    </location>
</feature>
<evidence type="ECO:0000256" key="6">
    <source>
        <dbReference type="SAM" id="Phobius"/>
    </source>
</evidence>
<dbReference type="STRING" id="1454201.NMS_0574"/>
<feature type="transmembrane region" description="Helical" evidence="6">
    <location>
        <begin position="41"/>
        <end position="58"/>
    </location>
</feature>
<evidence type="ECO:0000313" key="8">
    <source>
        <dbReference type="EMBL" id="BAO54583.1"/>
    </source>
</evidence>
<gene>
    <name evidence="8" type="ORF">NMS_0574</name>
</gene>
<keyword evidence="5 6" id="KW-0472">Membrane</keyword>
<dbReference type="AlphaFoldDB" id="W8VUG7"/>
<evidence type="ECO:0000313" key="9">
    <source>
        <dbReference type="Proteomes" id="UP000031760"/>
    </source>
</evidence>
<keyword evidence="3 6" id="KW-0812">Transmembrane</keyword>
<keyword evidence="9" id="KW-1185">Reference proteome</keyword>
<feature type="transmembrane region" description="Helical" evidence="6">
    <location>
        <begin position="96"/>
        <end position="117"/>
    </location>
</feature>
<dbReference type="Pfam" id="PF00892">
    <property type="entry name" value="EamA"/>
    <property type="match status" value="2"/>
</dbReference>
<dbReference type="SUPFAM" id="SSF103481">
    <property type="entry name" value="Multidrug resistance efflux transporter EmrE"/>
    <property type="match status" value="2"/>
</dbReference>
<evidence type="ECO:0000256" key="4">
    <source>
        <dbReference type="ARBA" id="ARBA00022989"/>
    </source>
</evidence>
<dbReference type="PANTHER" id="PTHR32322:SF18">
    <property type="entry name" value="S-ADENOSYLMETHIONINE_S-ADENOSYLHOMOCYSTEINE TRANSPORTER"/>
    <property type="match status" value="1"/>
</dbReference>
<keyword evidence="4 6" id="KW-1133">Transmembrane helix</keyword>
<evidence type="ECO:0000256" key="1">
    <source>
        <dbReference type="ARBA" id="ARBA00004651"/>
    </source>
</evidence>
<dbReference type="GO" id="GO:0005886">
    <property type="term" value="C:plasma membrane"/>
    <property type="evidence" value="ECO:0007669"/>
    <property type="project" value="UniProtKB-SubCell"/>
</dbReference>
<dbReference type="OrthoDB" id="9811486at2"/>
<dbReference type="InterPro" id="IPR037185">
    <property type="entry name" value="EmrE-like"/>
</dbReference>
<dbReference type="RefSeq" id="WP_041495296.1">
    <property type="nucleotide sequence ID" value="NZ_AP014548.1"/>
</dbReference>
<sequence>MTKRQVAILCATFVALFYAINFSSAKEVTPEHVGPFGLTWYRVIFTCAIFWTISLFAGPKEKVPLKELPLIALAAFCGVGFNMLTFMWGLSLTTPISASVLMVTTPIIVVVLSAIFLKERLFPMKIVGIATGFAGAALLIFLSSAPNQIGADPTTGNILIFLNSISYSFYILLANRLTKKYHVFTLMKWLYLFGVLFITPFGIQQGLAFEVGEASNFVLLNIAYVILFATFGTYMLNIIAIRTLKPSVVAVFVYLQPLLAALIAVGLGTDQMTWTKAGAGALIFFGVYLAGKKKKIREDFKPSTN</sequence>
<protein>
    <submittedName>
        <fullName evidence="8">Permease of the drug/metabolite transporter (DMT) superfamily</fullName>
    </submittedName>
</protein>
<proteinExistence type="predicted"/>
<feature type="transmembrane region" description="Helical" evidence="6">
    <location>
        <begin position="158"/>
        <end position="177"/>
    </location>
</feature>
<evidence type="ECO:0000256" key="2">
    <source>
        <dbReference type="ARBA" id="ARBA00022475"/>
    </source>
</evidence>
<comment type="subcellular location">
    <subcellularLocation>
        <location evidence="1">Cell membrane</location>
        <topology evidence="1">Multi-pass membrane protein</topology>
    </subcellularLocation>
</comment>
<feature type="transmembrane region" description="Helical" evidence="6">
    <location>
        <begin position="189"/>
        <end position="208"/>
    </location>
</feature>
<dbReference type="PANTHER" id="PTHR32322">
    <property type="entry name" value="INNER MEMBRANE TRANSPORTER"/>
    <property type="match status" value="1"/>
</dbReference>
<keyword evidence="2" id="KW-1003">Cell membrane</keyword>
<evidence type="ECO:0000259" key="7">
    <source>
        <dbReference type="Pfam" id="PF00892"/>
    </source>
</evidence>
<feature type="transmembrane region" description="Helical" evidence="6">
    <location>
        <begin position="273"/>
        <end position="291"/>
    </location>
</feature>
<evidence type="ECO:0000256" key="3">
    <source>
        <dbReference type="ARBA" id="ARBA00022692"/>
    </source>
</evidence>
<evidence type="ECO:0000256" key="5">
    <source>
        <dbReference type="ARBA" id="ARBA00023136"/>
    </source>
</evidence>
<dbReference type="KEGG" id="nmf:NMS_0574"/>
<dbReference type="HOGENOM" id="CLU_033863_4_5_10"/>
<dbReference type="InterPro" id="IPR050638">
    <property type="entry name" value="AA-Vitamin_Transporters"/>
</dbReference>